<proteinExistence type="predicted"/>
<reference evidence="2" key="1">
    <citation type="submission" date="2014-08" db="EMBL/GenBank/DDBJ databases">
        <authorList>
            <person name="Moulin L."/>
        </authorList>
    </citation>
    <scope>NUCLEOTIDE SEQUENCE [LARGE SCALE GENOMIC DNA]</scope>
</reference>
<protein>
    <submittedName>
        <fullName evidence="1">Uncharacterized protein</fullName>
    </submittedName>
</protein>
<organism evidence="1 2">
    <name type="scientific">Mesorhizobium plurifarium</name>
    <dbReference type="NCBI Taxonomy" id="69974"/>
    <lineage>
        <taxon>Bacteria</taxon>
        <taxon>Pseudomonadati</taxon>
        <taxon>Pseudomonadota</taxon>
        <taxon>Alphaproteobacteria</taxon>
        <taxon>Hyphomicrobiales</taxon>
        <taxon>Phyllobacteriaceae</taxon>
        <taxon>Mesorhizobium</taxon>
    </lineage>
</organism>
<evidence type="ECO:0000313" key="1">
    <source>
        <dbReference type="EMBL" id="CDX11343.1"/>
    </source>
</evidence>
<name>A0A090DDF7_MESPL</name>
<dbReference type="Proteomes" id="UP000045285">
    <property type="component" value="Unassembled WGS sequence"/>
</dbReference>
<dbReference type="AlphaFoldDB" id="A0A090DDF7"/>
<sequence length="103" mass="11753">MSSLLARVKLACLAAHSNAWIATRSGINFLLNIMLISHQPSQNHRDLCRLKPDITLFRNDLMFCQSETALCKTLFSLHPMTFALPFRRRCHLCTGPRFPPTAR</sequence>
<gene>
    <name evidence="1" type="ORF">MPL3356_10002</name>
</gene>
<accession>A0A090DDF7</accession>
<keyword evidence="2" id="KW-1185">Reference proteome</keyword>
<evidence type="ECO:0000313" key="2">
    <source>
        <dbReference type="Proteomes" id="UP000045285"/>
    </source>
</evidence>
<dbReference type="EMBL" id="CCMZ01000001">
    <property type="protein sequence ID" value="CDX11343.1"/>
    <property type="molecule type" value="Genomic_DNA"/>
</dbReference>